<reference evidence="2" key="1">
    <citation type="submission" date="2022-11" db="EMBL/GenBank/DDBJ databases">
        <title>Hoeflea poritis sp. nov., isolated from scleractinian coral Porites lutea.</title>
        <authorList>
            <person name="Zhang G."/>
            <person name="Wei Q."/>
            <person name="Cai L."/>
        </authorList>
    </citation>
    <scope>NUCLEOTIDE SEQUENCE</scope>
    <source>
        <strain evidence="2">E7-10</strain>
    </source>
</reference>
<evidence type="ECO:0008006" key="4">
    <source>
        <dbReference type="Google" id="ProtNLM"/>
    </source>
</evidence>
<protein>
    <recommendedName>
        <fullName evidence="4">DUF768 domain-containing protein</fullName>
    </recommendedName>
</protein>
<organism evidence="2 3">
    <name type="scientific">Hoeflea poritis</name>
    <dbReference type="NCBI Taxonomy" id="2993659"/>
    <lineage>
        <taxon>Bacteria</taxon>
        <taxon>Pseudomonadati</taxon>
        <taxon>Pseudomonadota</taxon>
        <taxon>Alphaproteobacteria</taxon>
        <taxon>Hyphomicrobiales</taxon>
        <taxon>Rhizobiaceae</taxon>
        <taxon>Hoeflea</taxon>
    </lineage>
</organism>
<sequence>MDAQNEKLKKSMLNRWAARIVADLPENDDDATKVLDMAREMVLTVGTHAEPIDKDDPQKPGENVTQIYPGNR</sequence>
<evidence type="ECO:0000313" key="3">
    <source>
        <dbReference type="Proteomes" id="UP001148313"/>
    </source>
</evidence>
<keyword evidence="3" id="KW-1185">Reference proteome</keyword>
<feature type="compositionally biased region" description="Polar residues" evidence="1">
    <location>
        <begin position="63"/>
        <end position="72"/>
    </location>
</feature>
<accession>A0ABT4VMJ1</accession>
<dbReference type="EMBL" id="JAPJZH010000006">
    <property type="protein sequence ID" value="MDA4845923.1"/>
    <property type="molecule type" value="Genomic_DNA"/>
</dbReference>
<comment type="caution">
    <text evidence="2">The sequence shown here is derived from an EMBL/GenBank/DDBJ whole genome shotgun (WGS) entry which is preliminary data.</text>
</comment>
<feature type="compositionally biased region" description="Basic and acidic residues" evidence="1">
    <location>
        <begin position="50"/>
        <end position="59"/>
    </location>
</feature>
<name>A0ABT4VMJ1_9HYPH</name>
<proteinExistence type="predicted"/>
<evidence type="ECO:0000313" key="2">
    <source>
        <dbReference type="EMBL" id="MDA4845923.1"/>
    </source>
</evidence>
<gene>
    <name evidence="2" type="ORF">OOZ53_11225</name>
</gene>
<dbReference type="Proteomes" id="UP001148313">
    <property type="component" value="Unassembled WGS sequence"/>
</dbReference>
<dbReference type="RefSeq" id="WP_271089630.1">
    <property type="nucleotide sequence ID" value="NZ_JAPJZH010000006.1"/>
</dbReference>
<evidence type="ECO:0000256" key="1">
    <source>
        <dbReference type="SAM" id="MobiDB-lite"/>
    </source>
</evidence>
<feature type="region of interest" description="Disordered" evidence="1">
    <location>
        <begin position="48"/>
        <end position="72"/>
    </location>
</feature>